<evidence type="ECO:0000313" key="1">
    <source>
        <dbReference type="EMBL" id="EJX01412.1"/>
    </source>
</evidence>
<accession>J9G2F7</accession>
<reference evidence="1" key="1">
    <citation type="journal article" date="2012" name="PLoS ONE">
        <title>Gene sets for utilization of primary and secondary nutrition supplies in the distal gut of endangered iberian lynx.</title>
        <authorList>
            <person name="Alcaide M."/>
            <person name="Messina E."/>
            <person name="Richter M."/>
            <person name="Bargiela R."/>
            <person name="Peplies J."/>
            <person name="Huws S.A."/>
            <person name="Newbold C.J."/>
            <person name="Golyshin P.N."/>
            <person name="Simon M.A."/>
            <person name="Lopez G."/>
            <person name="Yakimov M.M."/>
            <person name="Ferrer M."/>
        </authorList>
    </citation>
    <scope>NUCLEOTIDE SEQUENCE</scope>
</reference>
<dbReference type="AlphaFoldDB" id="J9G2F7"/>
<organism evidence="1">
    <name type="scientific">gut metagenome</name>
    <dbReference type="NCBI Taxonomy" id="749906"/>
    <lineage>
        <taxon>unclassified sequences</taxon>
        <taxon>metagenomes</taxon>
        <taxon>organismal metagenomes</taxon>
    </lineage>
</organism>
<sequence>MVKSPPLIRPACNNGSISRTNTKVRAEAISSAKSSILSSVANWLLMNCDSKEIMVVMENCSSGKMIIDEPDSSSRNSIFFLMT</sequence>
<comment type="caution">
    <text evidence="1">The sequence shown here is derived from an EMBL/GenBank/DDBJ whole genome shotgun (WGS) entry which is preliminary data.</text>
</comment>
<dbReference type="EMBL" id="AMCI01002970">
    <property type="protein sequence ID" value="EJX01412.1"/>
    <property type="molecule type" value="Genomic_DNA"/>
</dbReference>
<gene>
    <name evidence="1" type="ORF">EVA_10482</name>
</gene>
<protein>
    <submittedName>
        <fullName evidence="1">Uncharacterized protein</fullName>
    </submittedName>
</protein>
<proteinExistence type="predicted"/>
<name>J9G2F7_9ZZZZ</name>